<keyword evidence="2" id="KW-1185">Reference proteome</keyword>
<evidence type="ECO:0000313" key="2">
    <source>
        <dbReference type="Proteomes" id="UP000175989"/>
    </source>
</evidence>
<protein>
    <submittedName>
        <fullName evidence="1">Uncharacterized protein</fullName>
    </submittedName>
</protein>
<comment type="caution">
    <text evidence="1">The sequence shown here is derived from an EMBL/GenBank/DDBJ whole genome shotgun (WGS) entry which is preliminary data.</text>
</comment>
<reference evidence="2" key="1">
    <citation type="journal article" date="2016" name="Front. Microbiol.">
        <title>Molecular Keys to the Janthinobacterium and Duganella spp. Interaction with the Plant Pathogen Fusarium graminearum.</title>
        <authorList>
            <person name="Haack F.S."/>
            <person name="Poehlein A."/>
            <person name="Kroger C."/>
            <person name="Voigt C.A."/>
            <person name="Piepenbring M."/>
            <person name="Bode H.B."/>
            <person name="Daniel R."/>
            <person name="Schafer W."/>
            <person name="Streit W.R."/>
        </authorList>
    </citation>
    <scope>NUCLEOTIDE SEQUENCE [LARGE SCALE GENOMIC DNA]</scope>
    <source>
        <strain evidence="2">T54</strain>
    </source>
</reference>
<accession>A0A1E7WHB4</accession>
<proteinExistence type="predicted"/>
<evidence type="ECO:0000313" key="1">
    <source>
        <dbReference type="EMBL" id="OEZ97992.1"/>
    </source>
</evidence>
<dbReference type="AlphaFoldDB" id="A0A1E7WHB4"/>
<dbReference type="EMBL" id="LROM01000093">
    <property type="protein sequence ID" value="OEZ97992.1"/>
    <property type="molecule type" value="Genomic_DNA"/>
</dbReference>
<dbReference type="Proteomes" id="UP000175989">
    <property type="component" value="Unassembled WGS sequence"/>
</dbReference>
<gene>
    <name evidence="1" type="ORF">DUPY_32630</name>
</gene>
<sequence>MAGLALRQKLPVALVVFWTARHQKSAGTINKSLVVPIHLNVIRRCCRFGVFLMDRKAKVHKSGEPFAMLYAREILRRQDASAGKLIGQGCDGFWRIQLPINLHDVENARSKTASAWILAPRLSGVANMGLVEIRCFGRCHGAPCRSNRGFGENDDSVGRAYGQSACSSGYRHVKQFRAGESLSLEMPSVRNHYVIEFEAF</sequence>
<name>A0A1E7WHB4_9BURK</name>
<organism evidence="1 2">
    <name type="scientific">Duganella phyllosphaerae</name>
    <dbReference type="NCBI Taxonomy" id="762836"/>
    <lineage>
        <taxon>Bacteria</taxon>
        <taxon>Pseudomonadati</taxon>
        <taxon>Pseudomonadota</taxon>
        <taxon>Betaproteobacteria</taxon>
        <taxon>Burkholderiales</taxon>
        <taxon>Oxalobacteraceae</taxon>
        <taxon>Telluria group</taxon>
        <taxon>Duganella</taxon>
    </lineage>
</organism>